<organism evidence="2 3">
    <name type="scientific">Platanthera guangdongensis</name>
    <dbReference type="NCBI Taxonomy" id="2320717"/>
    <lineage>
        <taxon>Eukaryota</taxon>
        <taxon>Viridiplantae</taxon>
        <taxon>Streptophyta</taxon>
        <taxon>Embryophyta</taxon>
        <taxon>Tracheophyta</taxon>
        <taxon>Spermatophyta</taxon>
        <taxon>Magnoliopsida</taxon>
        <taxon>Liliopsida</taxon>
        <taxon>Asparagales</taxon>
        <taxon>Orchidaceae</taxon>
        <taxon>Orchidoideae</taxon>
        <taxon>Orchideae</taxon>
        <taxon>Orchidinae</taxon>
        <taxon>Platanthera</taxon>
    </lineage>
</organism>
<name>A0ABR2LHQ2_9ASPA</name>
<evidence type="ECO:0000313" key="3">
    <source>
        <dbReference type="Proteomes" id="UP001412067"/>
    </source>
</evidence>
<proteinExistence type="predicted"/>
<evidence type="ECO:0000259" key="1">
    <source>
        <dbReference type="Pfam" id="PF00005"/>
    </source>
</evidence>
<feature type="domain" description="ABC transporter" evidence="1">
    <location>
        <begin position="2"/>
        <end position="77"/>
    </location>
</feature>
<dbReference type="SUPFAM" id="SSF52540">
    <property type="entry name" value="P-loop containing nucleoside triphosphate hydrolases"/>
    <property type="match status" value="1"/>
</dbReference>
<dbReference type="Pfam" id="PF00005">
    <property type="entry name" value="ABC_tran"/>
    <property type="match status" value="1"/>
</dbReference>
<reference evidence="2 3" key="1">
    <citation type="journal article" date="2022" name="Nat. Plants">
        <title>Genomes of leafy and leafless Platanthera orchids illuminate the evolution of mycoheterotrophy.</title>
        <authorList>
            <person name="Li M.H."/>
            <person name="Liu K.W."/>
            <person name="Li Z."/>
            <person name="Lu H.C."/>
            <person name="Ye Q.L."/>
            <person name="Zhang D."/>
            <person name="Wang J.Y."/>
            <person name="Li Y.F."/>
            <person name="Zhong Z.M."/>
            <person name="Liu X."/>
            <person name="Yu X."/>
            <person name="Liu D.K."/>
            <person name="Tu X.D."/>
            <person name="Liu B."/>
            <person name="Hao Y."/>
            <person name="Liao X.Y."/>
            <person name="Jiang Y.T."/>
            <person name="Sun W.H."/>
            <person name="Chen J."/>
            <person name="Chen Y.Q."/>
            <person name="Ai Y."/>
            <person name="Zhai J.W."/>
            <person name="Wu S.S."/>
            <person name="Zhou Z."/>
            <person name="Hsiao Y.Y."/>
            <person name="Wu W.L."/>
            <person name="Chen Y.Y."/>
            <person name="Lin Y.F."/>
            <person name="Hsu J.L."/>
            <person name="Li C.Y."/>
            <person name="Wang Z.W."/>
            <person name="Zhao X."/>
            <person name="Zhong W.Y."/>
            <person name="Ma X.K."/>
            <person name="Ma L."/>
            <person name="Huang J."/>
            <person name="Chen G.Z."/>
            <person name="Huang M.Z."/>
            <person name="Huang L."/>
            <person name="Peng D.H."/>
            <person name="Luo Y.B."/>
            <person name="Zou S.Q."/>
            <person name="Chen S.P."/>
            <person name="Lan S."/>
            <person name="Tsai W.C."/>
            <person name="Van de Peer Y."/>
            <person name="Liu Z.J."/>
        </authorList>
    </citation>
    <scope>NUCLEOTIDE SEQUENCE [LARGE SCALE GENOMIC DNA]</scope>
    <source>
        <strain evidence="2">Lor288</strain>
    </source>
</reference>
<dbReference type="PANTHER" id="PTHR48040">
    <property type="entry name" value="PLEIOTROPIC DRUG RESISTANCE PROTEIN 1-LIKE ISOFORM X1"/>
    <property type="match status" value="1"/>
</dbReference>
<gene>
    <name evidence="2" type="primary">PDR15</name>
    <name evidence="2" type="ORF">KSP40_PGU022753</name>
</gene>
<evidence type="ECO:0000313" key="2">
    <source>
        <dbReference type="EMBL" id="KAK8940255.1"/>
    </source>
</evidence>
<keyword evidence="3" id="KW-1185">Reference proteome</keyword>
<accession>A0ABR2LHQ2</accession>
<protein>
    <submittedName>
        <fullName evidence="2">Pleiotropic drug resistance protein 15</fullName>
    </submittedName>
</protein>
<dbReference type="EMBL" id="JBBWWR010000020">
    <property type="protein sequence ID" value="KAK8940255.1"/>
    <property type="molecule type" value="Genomic_DNA"/>
</dbReference>
<comment type="caution">
    <text evidence="2">The sequence shown here is derived from an EMBL/GenBank/DDBJ whole genome shotgun (WGS) entry which is preliminary data.</text>
</comment>
<dbReference type="InterPro" id="IPR027417">
    <property type="entry name" value="P-loop_NTPase"/>
</dbReference>
<dbReference type="InterPro" id="IPR003439">
    <property type="entry name" value="ABC_transporter-like_ATP-bd"/>
</dbReference>
<sequence>MTLLLGPPGSGKTTLLLALAGKLDRTLKASGEITYNGHRLDEFVPGKTAAYISQNDVHVGEMTVKETLDFSAQCQGVGARYGSFLFSF</sequence>
<dbReference type="Gene3D" id="3.40.50.300">
    <property type="entry name" value="P-loop containing nucleotide triphosphate hydrolases"/>
    <property type="match status" value="1"/>
</dbReference>
<dbReference type="PANTHER" id="PTHR48040:SF28">
    <property type="entry name" value="ABC TRANSPORTER G FAMILY MEMBER 39-LIKE"/>
    <property type="match status" value="1"/>
</dbReference>
<dbReference type="Proteomes" id="UP001412067">
    <property type="component" value="Unassembled WGS sequence"/>
</dbReference>